<keyword evidence="3" id="KW-0328">Glycosyltransferase</keyword>
<organism evidence="7">
    <name type="scientific">Eucalyptus dalrympleana</name>
    <dbReference type="NCBI Taxonomy" id="87668"/>
    <lineage>
        <taxon>Eukaryota</taxon>
        <taxon>Viridiplantae</taxon>
        <taxon>Streptophyta</taxon>
        <taxon>Embryophyta</taxon>
        <taxon>Tracheophyta</taxon>
        <taxon>Spermatophyta</taxon>
        <taxon>Magnoliopsida</taxon>
        <taxon>eudicotyledons</taxon>
        <taxon>Gunneridae</taxon>
        <taxon>Pentapetalae</taxon>
        <taxon>rosids</taxon>
        <taxon>malvids</taxon>
        <taxon>Myrtales</taxon>
        <taxon>Myrtaceae</taxon>
        <taxon>Myrtoideae</taxon>
        <taxon>Eucalypteae</taxon>
        <taxon>Eucalyptus</taxon>
    </lineage>
</organism>
<comment type="subcellular location">
    <subcellularLocation>
        <location evidence="1">Golgi apparatus membrane</location>
        <topology evidence="1">Single-pass type II membrane protein</topology>
    </subcellularLocation>
</comment>
<accession>A0AAT9J3X2</accession>
<gene>
    <name evidence="7" type="primary">XLPT</name>
</gene>
<dbReference type="AlphaFoldDB" id="A0AAT9J3X2"/>
<evidence type="ECO:0000256" key="4">
    <source>
        <dbReference type="ARBA" id="ARBA00022968"/>
    </source>
</evidence>
<comment type="similarity">
    <text evidence="2">Belongs to the glycosyltransferase 47 family.</text>
</comment>
<keyword evidence="3" id="KW-0808">Transferase</keyword>
<protein>
    <submittedName>
        <fullName evidence="7">Xylan galactopyranosyltransferase</fullName>
    </submittedName>
</protein>
<evidence type="ECO:0000256" key="5">
    <source>
        <dbReference type="ARBA" id="ARBA00023034"/>
    </source>
</evidence>
<dbReference type="PANTHER" id="PTHR11062:SF255">
    <property type="entry name" value="XYLOGLUCAN GALACTOSYLTRANSFERASE GT17-RELATED"/>
    <property type="match status" value="1"/>
</dbReference>
<dbReference type="PANTHER" id="PTHR11062">
    <property type="entry name" value="EXOSTOSIN HEPARAN SULFATE GLYCOSYLTRANSFERASE -RELATED"/>
    <property type="match status" value="1"/>
</dbReference>
<dbReference type="InterPro" id="IPR004263">
    <property type="entry name" value="Exostosin"/>
</dbReference>
<keyword evidence="5" id="KW-0333">Golgi apparatus</keyword>
<sequence>MFTMKHNKFFDSKPSRITLSLSLFILFSFPSLLLFRLWPQPPSPFHRMPLLSLFTTRSTSYDVAAVSTPPAECRAGVSVYIHDLPPEFNFGLLEDCQHLNRFINMCPHVAHRGLGQPLPSLGRSWFATNQFTSEMLFHARLEGHPCRTHDPTHADLFYVPFYGGFHMSSRSREPDPVVRDALAVRMVEHVGLSPWWQRRHGRDHFITLGRTGWDFLRNPNASQEIGANTLLHMPAVKNMSVLVVERQPWIGTNQHGLPYPSYFHPTTSGEMLTWQEKMRRSKRPFLFSFIGKARKGGGANAVARNEMMRQCAESPRCELVNCGDKKSKCHNPEEVLRVMTRSEFCLQAPGDSFTRRSTFDALLAGCIPVFSSRHTCYTQYAWFLPQDWRSYSVFIEAEGSKQMKRIEDELMKITPEKREKMRSKVIGLIPRVTYAHPNGTRLGFRDAVDVALEALAKHIVDKSI</sequence>
<keyword evidence="4" id="KW-0812">Transmembrane</keyword>
<dbReference type="GO" id="GO:0016757">
    <property type="term" value="F:glycosyltransferase activity"/>
    <property type="evidence" value="ECO:0007669"/>
    <property type="project" value="UniProtKB-KW"/>
</dbReference>
<evidence type="ECO:0000259" key="6">
    <source>
        <dbReference type="Pfam" id="PF03016"/>
    </source>
</evidence>
<dbReference type="GO" id="GO:0000139">
    <property type="term" value="C:Golgi membrane"/>
    <property type="evidence" value="ECO:0007669"/>
    <property type="project" value="UniProtKB-SubCell"/>
</dbReference>
<evidence type="ECO:0000313" key="7">
    <source>
        <dbReference type="EMBL" id="CAL5217397.1"/>
    </source>
</evidence>
<dbReference type="EMBL" id="OZ076310">
    <property type="protein sequence ID" value="CAL5217397.1"/>
    <property type="molecule type" value="Genomic_DNA"/>
</dbReference>
<feature type="domain" description="Exostosin GT47" evidence="6">
    <location>
        <begin position="75"/>
        <end position="409"/>
    </location>
</feature>
<proteinExistence type="inferred from homology"/>
<name>A0AAT9J3X2_9MYRT</name>
<keyword evidence="4" id="KW-0735">Signal-anchor</keyword>
<reference evidence="7" key="1">
    <citation type="submission" date="2024-06" db="EMBL/GenBank/DDBJ databases">
        <authorList>
            <person name="Wilson F. L. L."/>
        </authorList>
    </citation>
    <scope>NUCLEOTIDE SEQUENCE</scope>
</reference>
<dbReference type="Pfam" id="PF03016">
    <property type="entry name" value="Exostosin_GT47"/>
    <property type="match status" value="1"/>
</dbReference>
<evidence type="ECO:0000256" key="1">
    <source>
        <dbReference type="ARBA" id="ARBA00004323"/>
    </source>
</evidence>
<dbReference type="InterPro" id="IPR040911">
    <property type="entry name" value="Exostosin_GT47"/>
</dbReference>
<evidence type="ECO:0000256" key="2">
    <source>
        <dbReference type="ARBA" id="ARBA00010271"/>
    </source>
</evidence>
<evidence type="ECO:0000256" key="3">
    <source>
        <dbReference type="ARBA" id="ARBA00022676"/>
    </source>
</evidence>